<evidence type="ECO:0000256" key="5">
    <source>
        <dbReference type="ARBA" id="ARBA00023136"/>
    </source>
</evidence>
<feature type="transmembrane region" description="Helical" evidence="6">
    <location>
        <begin position="51"/>
        <end position="70"/>
    </location>
</feature>
<evidence type="ECO:0000256" key="2">
    <source>
        <dbReference type="ARBA" id="ARBA00007362"/>
    </source>
</evidence>
<dbReference type="GO" id="GO:0016020">
    <property type="term" value="C:membrane"/>
    <property type="evidence" value="ECO:0007669"/>
    <property type="project" value="UniProtKB-SubCell"/>
</dbReference>
<feature type="transmembrane region" description="Helical" evidence="6">
    <location>
        <begin position="82"/>
        <end position="102"/>
    </location>
</feature>
<evidence type="ECO:0000256" key="3">
    <source>
        <dbReference type="ARBA" id="ARBA00022692"/>
    </source>
</evidence>
<dbReference type="KEGG" id="ghl:GM160_10655"/>
<dbReference type="PANTHER" id="PTHR32322:SF2">
    <property type="entry name" value="EAMA DOMAIN-CONTAINING PROTEIN"/>
    <property type="match status" value="1"/>
</dbReference>
<feature type="transmembrane region" description="Helical" evidence="6">
    <location>
        <begin position="228"/>
        <end position="249"/>
    </location>
</feature>
<sequence length="317" mass="34756">MSEPTPGPVEDRDIPRHAPIALLPLLALLLLGFFWGYNWVVMKAVLVDVSAAWFAALRTVLPALLLIAILPLAGKRLRPPPLFYALPIGLFQTAGFVGFMMWALQSGGGAGETAVIVFMMPLWLTLMAHFALDERITRVQLLAIGLALPGLVLLISPWEAGLMPAAVLLAFASGFGWALGAIWQKRYYHRYQPDLLSLTAWQMLYGGLLLLAIALWAEPFAVDPTPNFLWALFYNVVLAGAIGWLLWVYSLHHLPTWIAGFGALLVPGIGVLSAWLVLGETPGPVKQLGIGLILSALLIITLYQRRARQRARRRAEG</sequence>
<evidence type="ECO:0000259" key="7">
    <source>
        <dbReference type="Pfam" id="PF00892"/>
    </source>
</evidence>
<feature type="transmembrane region" description="Helical" evidence="6">
    <location>
        <begin position="256"/>
        <end position="278"/>
    </location>
</feature>
<protein>
    <submittedName>
        <fullName evidence="8">EamA family transporter</fullName>
    </submittedName>
</protein>
<dbReference type="InterPro" id="IPR050638">
    <property type="entry name" value="AA-Vitamin_Transporters"/>
</dbReference>
<evidence type="ECO:0000256" key="6">
    <source>
        <dbReference type="SAM" id="Phobius"/>
    </source>
</evidence>
<dbReference type="RefSeq" id="WP_156575031.1">
    <property type="nucleotide sequence ID" value="NZ_CP046415.1"/>
</dbReference>
<comment type="subcellular location">
    <subcellularLocation>
        <location evidence="1">Membrane</location>
        <topology evidence="1">Multi-pass membrane protein</topology>
    </subcellularLocation>
</comment>
<dbReference type="Pfam" id="PF00892">
    <property type="entry name" value="EamA"/>
    <property type="match status" value="2"/>
</dbReference>
<feature type="transmembrane region" description="Helical" evidence="6">
    <location>
        <begin position="20"/>
        <end position="39"/>
    </location>
</feature>
<evidence type="ECO:0000313" key="9">
    <source>
        <dbReference type="Proteomes" id="UP000427716"/>
    </source>
</evidence>
<dbReference type="SUPFAM" id="SSF103481">
    <property type="entry name" value="Multidrug resistance efflux transporter EmrE"/>
    <property type="match status" value="2"/>
</dbReference>
<feature type="transmembrane region" description="Helical" evidence="6">
    <location>
        <begin position="195"/>
        <end position="216"/>
    </location>
</feature>
<dbReference type="PANTHER" id="PTHR32322">
    <property type="entry name" value="INNER MEMBRANE TRANSPORTER"/>
    <property type="match status" value="1"/>
</dbReference>
<comment type="similarity">
    <text evidence="2">Belongs to the EamA transporter family.</text>
</comment>
<reference evidence="8 9" key="1">
    <citation type="submission" date="2019-11" db="EMBL/GenBank/DDBJ databases">
        <authorList>
            <person name="Zhang J."/>
            <person name="Sun C."/>
        </authorList>
    </citation>
    <scope>NUCLEOTIDE SEQUENCE [LARGE SCALE GENOMIC DNA]</scope>
    <source>
        <strain evidence="9">sp2</strain>
    </source>
</reference>
<feature type="transmembrane region" description="Helical" evidence="6">
    <location>
        <begin position="284"/>
        <end position="303"/>
    </location>
</feature>
<feature type="transmembrane region" description="Helical" evidence="6">
    <location>
        <begin position="139"/>
        <end position="156"/>
    </location>
</feature>
<dbReference type="InterPro" id="IPR037185">
    <property type="entry name" value="EmrE-like"/>
</dbReference>
<feature type="domain" description="EamA" evidence="7">
    <location>
        <begin position="25"/>
        <end position="155"/>
    </location>
</feature>
<accession>A0A6I6D726</accession>
<proteinExistence type="inferred from homology"/>
<keyword evidence="9" id="KW-1185">Reference proteome</keyword>
<name>A0A6I6D726_9GAMM</name>
<keyword evidence="5 6" id="KW-0472">Membrane</keyword>
<dbReference type="EMBL" id="CP046415">
    <property type="protein sequence ID" value="QGT79304.1"/>
    <property type="molecule type" value="Genomic_DNA"/>
</dbReference>
<evidence type="ECO:0000256" key="1">
    <source>
        <dbReference type="ARBA" id="ARBA00004141"/>
    </source>
</evidence>
<evidence type="ECO:0000313" key="8">
    <source>
        <dbReference type="EMBL" id="QGT79304.1"/>
    </source>
</evidence>
<dbReference type="AlphaFoldDB" id="A0A6I6D726"/>
<keyword evidence="3 6" id="KW-0812">Transmembrane</keyword>
<organism evidence="8 9">
    <name type="scientific">Guyparkeria halophila</name>
    <dbReference type="NCBI Taxonomy" id="47960"/>
    <lineage>
        <taxon>Bacteria</taxon>
        <taxon>Pseudomonadati</taxon>
        <taxon>Pseudomonadota</taxon>
        <taxon>Gammaproteobacteria</taxon>
        <taxon>Chromatiales</taxon>
        <taxon>Thioalkalibacteraceae</taxon>
        <taxon>Guyparkeria</taxon>
    </lineage>
</organism>
<dbReference type="Proteomes" id="UP000427716">
    <property type="component" value="Chromosome"/>
</dbReference>
<feature type="domain" description="EamA" evidence="7">
    <location>
        <begin position="166"/>
        <end position="301"/>
    </location>
</feature>
<dbReference type="InterPro" id="IPR000620">
    <property type="entry name" value="EamA_dom"/>
</dbReference>
<gene>
    <name evidence="8" type="ORF">GM160_10655</name>
</gene>
<evidence type="ECO:0000256" key="4">
    <source>
        <dbReference type="ARBA" id="ARBA00022989"/>
    </source>
</evidence>
<feature type="transmembrane region" description="Helical" evidence="6">
    <location>
        <begin position="162"/>
        <end position="183"/>
    </location>
</feature>
<feature type="transmembrane region" description="Helical" evidence="6">
    <location>
        <begin position="114"/>
        <end position="132"/>
    </location>
</feature>
<keyword evidence="4 6" id="KW-1133">Transmembrane helix</keyword>